<keyword evidence="1" id="KW-0732">Signal</keyword>
<organism evidence="2 3">
    <name type="scientific">Svornostia abyssi</name>
    <dbReference type="NCBI Taxonomy" id="2898438"/>
    <lineage>
        <taxon>Bacteria</taxon>
        <taxon>Bacillati</taxon>
        <taxon>Actinomycetota</taxon>
        <taxon>Thermoleophilia</taxon>
        <taxon>Solirubrobacterales</taxon>
        <taxon>Baekduiaceae</taxon>
        <taxon>Svornostia</taxon>
    </lineage>
</organism>
<name>A0ABY5PGI3_9ACTN</name>
<evidence type="ECO:0000313" key="2">
    <source>
        <dbReference type="EMBL" id="UUY03748.1"/>
    </source>
</evidence>
<accession>A0ABY5PGI3</accession>
<feature type="signal peptide" evidence="1">
    <location>
        <begin position="1"/>
        <end position="27"/>
    </location>
</feature>
<dbReference type="RefSeq" id="WP_353864253.1">
    <property type="nucleotide sequence ID" value="NZ_CP088295.1"/>
</dbReference>
<dbReference type="Proteomes" id="UP001058860">
    <property type="component" value="Chromosome"/>
</dbReference>
<sequence>MKSLIRSSAAIFALSALSLGAVPAAHANNVGVCNQASPHWLGGGYVALDEPVDSPAARYTEDLGALPGQGKGLERAAANSPALTRCYYADPDADVY</sequence>
<evidence type="ECO:0000256" key="1">
    <source>
        <dbReference type="SAM" id="SignalP"/>
    </source>
</evidence>
<reference evidence="3" key="1">
    <citation type="submission" date="2021-11" db="EMBL/GenBank/DDBJ databases">
        <title>Cultivation dependent microbiological survey of springs from the worlds oldest radium mine currently devoted to the extraction of radon-saturated water.</title>
        <authorList>
            <person name="Kapinusova G."/>
            <person name="Smrhova T."/>
            <person name="Strejcek M."/>
            <person name="Suman J."/>
            <person name="Jani K."/>
            <person name="Pajer P."/>
            <person name="Uhlik O."/>
        </authorList>
    </citation>
    <scope>NUCLEOTIDE SEQUENCE [LARGE SCALE GENOMIC DNA]</scope>
    <source>
        <strain evidence="3">J379</strain>
    </source>
</reference>
<dbReference type="EMBL" id="CP088295">
    <property type="protein sequence ID" value="UUY03748.1"/>
    <property type="molecule type" value="Genomic_DNA"/>
</dbReference>
<keyword evidence="3" id="KW-1185">Reference proteome</keyword>
<proteinExistence type="predicted"/>
<gene>
    <name evidence="2" type="ORF">LRS13_24320</name>
</gene>
<protein>
    <submittedName>
        <fullName evidence="2">Uncharacterized protein</fullName>
    </submittedName>
</protein>
<evidence type="ECO:0000313" key="3">
    <source>
        <dbReference type="Proteomes" id="UP001058860"/>
    </source>
</evidence>
<feature type="chain" id="PRO_5046525796" evidence="1">
    <location>
        <begin position="28"/>
        <end position="96"/>
    </location>
</feature>